<keyword evidence="3 7" id="KW-0479">Metal-binding</keyword>
<dbReference type="GO" id="GO:0016491">
    <property type="term" value="F:oxidoreductase activity"/>
    <property type="evidence" value="ECO:0007669"/>
    <property type="project" value="InterPro"/>
</dbReference>
<keyword evidence="2 7" id="KW-0001">2Fe-2S</keyword>
<evidence type="ECO:0000313" key="8">
    <source>
        <dbReference type="EMBL" id="AMO95137.1"/>
    </source>
</evidence>
<evidence type="ECO:0000256" key="3">
    <source>
        <dbReference type="ARBA" id="ARBA00022723"/>
    </source>
</evidence>
<reference evidence="8 9" key="1">
    <citation type="submission" date="2015-11" db="EMBL/GenBank/DDBJ databases">
        <title>Exploring the genomic traits of fungus-feeding bacterial genus Collimonas.</title>
        <authorList>
            <person name="Song C."/>
            <person name="Schmidt R."/>
            <person name="de Jager V."/>
            <person name="Krzyzanowska D."/>
            <person name="Jongedijk E."/>
            <person name="Cankar K."/>
            <person name="Beekwilder J."/>
            <person name="van Veen A."/>
            <person name="de Boer W."/>
            <person name="van Veen J.A."/>
            <person name="Garbeva P."/>
        </authorList>
    </citation>
    <scope>NUCLEOTIDE SEQUENCE [LARGE SCALE GENOMIC DNA]</scope>
    <source>
        <strain evidence="8 9">Ter6</strain>
    </source>
</reference>
<dbReference type="Proteomes" id="UP000072421">
    <property type="component" value="Chromosome"/>
</dbReference>
<dbReference type="EMBL" id="CP013232">
    <property type="protein sequence ID" value="AMO95137.1"/>
    <property type="molecule type" value="Genomic_DNA"/>
</dbReference>
<proteinExistence type="inferred from homology"/>
<dbReference type="SUPFAM" id="SSF52833">
    <property type="entry name" value="Thioredoxin-like"/>
    <property type="match status" value="1"/>
</dbReference>
<dbReference type="PIRSF" id="PIRSF000216">
    <property type="entry name" value="NADH_DH_24kDa"/>
    <property type="match status" value="1"/>
</dbReference>
<dbReference type="Pfam" id="PF01257">
    <property type="entry name" value="2Fe-2S_thioredx"/>
    <property type="match status" value="1"/>
</dbReference>
<feature type="binding site" evidence="7">
    <location>
        <position position="123"/>
    </location>
    <ligand>
        <name>[2Fe-2S] cluster</name>
        <dbReference type="ChEBI" id="CHEBI:190135"/>
    </ligand>
</feature>
<dbReference type="InterPro" id="IPR002023">
    <property type="entry name" value="NuoE-like"/>
</dbReference>
<keyword evidence="5 7" id="KW-0411">Iron-sulfur</keyword>
<dbReference type="RefSeq" id="WP_061540016.1">
    <property type="nucleotide sequence ID" value="NZ_CP013232.1"/>
</dbReference>
<dbReference type="PROSITE" id="PS01099">
    <property type="entry name" value="COMPLEX1_24K"/>
    <property type="match status" value="1"/>
</dbReference>
<dbReference type="GO" id="GO:0051537">
    <property type="term" value="F:2 iron, 2 sulfur cluster binding"/>
    <property type="evidence" value="ECO:0007669"/>
    <property type="project" value="UniProtKB-KW"/>
</dbReference>
<feature type="binding site" evidence="7">
    <location>
        <position position="82"/>
    </location>
    <ligand>
        <name>[2Fe-2S] cluster</name>
        <dbReference type="ChEBI" id="CHEBI:190135"/>
    </ligand>
</feature>
<evidence type="ECO:0000256" key="4">
    <source>
        <dbReference type="ARBA" id="ARBA00023004"/>
    </source>
</evidence>
<dbReference type="OrthoDB" id="9807941at2"/>
<gene>
    <name evidence="8" type="ORF">CFter6_2465</name>
</gene>
<dbReference type="InterPro" id="IPR028431">
    <property type="entry name" value="NADP_DH_HndA-like"/>
</dbReference>
<dbReference type="CDD" id="cd03081">
    <property type="entry name" value="TRX_Fd_NuoE_FDH_gamma"/>
    <property type="match status" value="1"/>
</dbReference>
<dbReference type="AlphaFoldDB" id="A0A127PBM7"/>
<dbReference type="GO" id="GO:0046872">
    <property type="term" value="F:metal ion binding"/>
    <property type="evidence" value="ECO:0007669"/>
    <property type="project" value="UniProtKB-KW"/>
</dbReference>
<evidence type="ECO:0000256" key="5">
    <source>
        <dbReference type="ARBA" id="ARBA00023014"/>
    </source>
</evidence>
<evidence type="ECO:0000256" key="1">
    <source>
        <dbReference type="ARBA" id="ARBA00010643"/>
    </source>
</evidence>
<comment type="similarity">
    <text evidence="1">Belongs to the complex I 24 kDa subunit family.</text>
</comment>
<comment type="cofactor">
    <cofactor evidence="7">
        <name>[2Fe-2S] cluster</name>
        <dbReference type="ChEBI" id="CHEBI:190135"/>
    </cofactor>
    <text evidence="7">Binds 1 [2Fe-2S] cluster.</text>
</comment>
<protein>
    <submittedName>
        <fullName evidence="8">Respiratory-chain NADH dehydrogenase 24 Kd subunit</fullName>
    </submittedName>
</protein>
<dbReference type="PATRIC" id="fig|158899.10.peg.2459"/>
<organism evidence="8">
    <name type="scientific">Collimonas fungivorans</name>
    <dbReference type="NCBI Taxonomy" id="158899"/>
    <lineage>
        <taxon>Bacteria</taxon>
        <taxon>Pseudomonadati</taxon>
        <taxon>Pseudomonadota</taxon>
        <taxon>Betaproteobacteria</taxon>
        <taxon>Burkholderiales</taxon>
        <taxon>Oxalobacteraceae</taxon>
        <taxon>Collimonas</taxon>
    </lineage>
</organism>
<keyword evidence="4 7" id="KW-0408">Iron</keyword>
<dbReference type="Gene3D" id="1.10.10.1590">
    <property type="entry name" value="NADH-quinone oxidoreductase subunit E"/>
    <property type="match status" value="1"/>
</dbReference>
<evidence type="ECO:0000256" key="7">
    <source>
        <dbReference type="PIRSR" id="PIRSR000216-1"/>
    </source>
</evidence>
<dbReference type="PANTHER" id="PTHR43342:SF2">
    <property type="entry name" value="POTENTIAL NAD-REDUCING HYDROGENASE SUBUNIT"/>
    <property type="match status" value="1"/>
</dbReference>
<name>A0A127PBM7_9BURK</name>
<feature type="binding site" evidence="7">
    <location>
        <position position="127"/>
    </location>
    <ligand>
        <name>[2Fe-2S] cluster</name>
        <dbReference type="ChEBI" id="CHEBI:190135"/>
    </ligand>
</feature>
<dbReference type="NCBIfam" id="NF004638">
    <property type="entry name" value="PRK05988.1"/>
    <property type="match status" value="1"/>
</dbReference>
<evidence type="ECO:0000256" key="6">
    <source>
        <dbReference type="ARBA" id="ARBA00034078"/>
    </source>
</evidence>
<dbReference type="PANTHER" id="PTHR43342">
    <property type="entry name" value="NADH-QUINONE OXIDOREDUCTASE, E SUBUNIT"/>
    <property type="match status" value="1"/>
</dbReference>
<feature type="binding site" evidence="7">
    <location>
        <position position="87"/>
    </location>
    <ligand>
        <name>[2Fe-2S] cluster</name>
        <dbReference type="ChEBI" id="CHEBI:190135"/>
    </ligand>
</feature>
<accession>A0A127PBM7</accession>
<evidence type="ECO:0000313" key="9">
    <source>
        <dbReference type="Proteomes" id="UP000072421"/>
    </source>
</evidence>
<dbReference type="InterPro" id="IPR041921">
    <property type="entry name" value="NuoE_N"/>
</dbReference>
<dbReference type="Gene3D" id="3.40.30.10">
    <property type="entry name" value="Glutaredoxin"/>
    <property type="match status" value="1"/>
</dbReference>
<sequence length="159" mass="17160">MEMHQVVDMEHIASLIAAQKTLPGALLPILHAIQESAGYIPAESVPVIAQELNLSRAEVHGVISFYHYFRQHPPGRHVVQICRAEACQARGSAALEAHAKTVLGCDFHGTAKDGEFSLEAVYCLGQCACGPAVMINDELHARVSHDKLDSLLQAKRGAS</sequence>
<comment type="cofactor">
    <cofactor evidence="6">
        <name>[2Fe-2S] cluster</name>
        <dbReference type="ChEBI" id="CHEBI:190135"/>
    </cofactor>
</comment>
<dbReference type="InterPro" id="IPR036249">
    <property type="entry name" value="Thioredoxin-like_sf"/>
</dbReference>
<evidence type="ECO:0000256" key="2">
    <source>
        <dbReference type="ARBA" id="ARBA00022714"/>
    </source>
</evidence>